<evidence type="ECO:0000256" key="6">
    <source>
        <dbReference type="ARBA" id="ARBA00023242"/>
    </source>
</evidence>
<evidence type="ECO:0000256" key="1">
    <source>
        <dbReference type="ARBA" id="ARBA00004123"/>
    </source>
</evidence>
<reference evidence="9" key="1">
    <citation type="journal article" date="2010" name="Science">
        <title>The genome of the Western clawed frog Xenopus tropicalis.</title>
        <authorList>
            <person name="Hellsten U."/>
            <person name="Harland R.M."/>
            <person name="Gilchrist M.J."/>
            <person name="Hendrix D."/>
            <person name="Jurka J."/>
            <person name="Kapitonov V."/>
            <person name="Ovcharenko I."/>
            <person name="Putnam N.H."/>
            <person name="Shu S."/>
            <person name="Taher L."/>
            <person name="Blitz I.L."/>
            <person name="Blumberg B."/>
            <person name="Dichmann D.S."/>
            <person name="Dubchak I."/>
            <person name="Amaya E."/>
            <person name="Detter J.C."/>
            <person name="Fletcher R."/>
            <person name="Gerhard D.S."/>
            <person name="Goodstein D."/>
            <person name="Graves T."/>
            <person name="Grigoriev I.V."/>
            <person name="Grimwood J."/>
            <person name="Kawashima T."/>
            <person name="Lindquist E."/>
            <person name="Lucas S.M."/>
            <person name="Mead P.E."/>
            <person name="Mitros T."/>
            <person name="Ogino H."/>
            <person name="Ohta Y."/>
            <person name="Poliakov A.V."/>
            <person name="Pollet N."/>
            <person name="Robert J."/>
            <person name="Salamov A."/>
            <person name="Sater A.K."/>
            <person name="Schmutz J."/>
            <person name="Terry A."/>
            <person name="Vize P.D."/>
            <person name="Warren W.C."/>
            <person name="Wells D."/>
            <person name="Wills A."/>
            <person name="Wilson R.K."/>
            <person name="Zimmerman L.B."/>
            <person name="Zorn A.M."/>
            <person name="Grainger R."/>
            <person name="Grammer T."/>
            <person name="Khokha M.K."/>
            <person name="Richardson P.M."/>
            <person name="Rokhsar D.S."/>
        </authorList>
    </citation>
    <scope>NUCLEOTIDE SEQUENCE [LARGE SCALE GENOMIC DNA]</scope>
    <source>
        <strain evidence="9">Nigerian</strain>
    </source>
</reference>
<keyword evidence="8" id="KW-0175">Coiled coil</keyword>
<name>A0A803K4L6_XENTR</name>
<accession>A0A803K4L6</accession>
<evidence type="ECO:0000256" key="5">
    <source>
        <dbReference type="ARBA" id="ARBA00022454"/>
    </source>
</evidence>
<dbReference type="Bgee" id="ENSXETG00000034997">
    <property type="expression patterns" value="Expressed in testis and 12 other cell types or tissues"/>
</dbReference>
<dbReference type="GO" id="GO:0005634">
    <property type="term" value="C:nucleus"/>
    <property type="evidence" value="ECO:0007669"/>
    <property type="project" value="UniProtKB-SubCell"/>
</dbReference>
<dbReference type="AlphaFoldDB" id="A0A803K4L6"/>
<dbReference type="PANTHER" id="PTHR31345">
    <property type="entry name" value="CENTROMERE PROTEIN Q"/>
    <property type="match status" value="1"/>
</dbReference>
<organism evidence="9">
    <name type="scientific">Xenopus tropicalis</name>
    <name type="common">Western clawed frog</name>
    <name type="synonym">Silurana tropicalis</name>
    <dbReference type="NCBI Taxonomy" id="8364"/>
    <lineage>
        <taxon>Eukaryota</taxon>
        <taxon>Metazoa</taxon>
        <taxon>Chordata</taxon>
        <taxon>Craniata</taxon>
        <taxon>Vertebrata</taxon>
        <taxon>Euteleostomi</taxon>
        <taxon>Amphibia</taxon>
        <taxon>Batrachia</taxon>
        <taxon>Anura</taxon>
        <taxon>Pipoidea</taxon>
        <taxon>Pipidae</taxon>
        <taxon>Xenopodinae</taxon>
        <taxon>Xenopus</taxon>
        <taxon>Silurana</taxon>
    </lineage>
</organism>
<proteinExistence type="inferred from homology"/>
<gene>
    <name evidence="9" type="primary">LOC101731425</name>
</gene>
<dbReference type="Ensembl" id="ENSXETT00000119786">
    <property type="protein sequence ID" value="ENSXETP00000115269"/>
    <property type="gene ID" value="ENSXETG00000034997"/>
</dbReference>
<evidence type="ECO:0000313" key="9">
    <source>
        <dbReference type="Ensembl" id="ENSXETP00000115269"/>
    </source>
</evidence>
<keyword evidence="7" id="KW-0137">Centromere</keyword>
<evidence type="ECO:0000256" key="2">
    <source>
        <dbReference type="ARBA" id="ARBA00004584"/>
    </source>
</evidence>
<evidence type="ECO:0000256" key="3">
    <source>
        <dbReference type="ARBA" id="ARBA00008191"/>
    </source>
</evidence>
<evidence type="ECO:0000256" key="7">
    <source>
        <dbReference type="ARBA" id="ARBA00023328"/>
    </source>
</evidence>
<keyword evidence="6" id="KW-0539">Nucleus</keyword>
<dbReference type="PANTHER" id="PTHR31345:SF3">
    <property type="entry name" value="CENTROMERE PROTEIN Q"/>
    <property type="match status" value="1"/>
</dbReference>
<protein>
    <recommendedName>
        <fullName evidence="4">Centromere protein Q</fullName>
    </recommendedName>
</protein>
<comment type="similarity">
    <text evidence="3">Belongs to the CENP-Q/OKP1 family.</text>
</comment>
<feature type="coiled-coil region" evidence="8">
    <location>
        <begin position="224"/>
        <end position="258"/>
    </location>
</feature>
<dbReference type="GeneTree" id="ENSGT01010000230160"/>
<evidence type="ECO:0000256" key="4">
    <source>
        <dbReference type="ARBA" id="ARBA00016397"/>
    </source>
</evidence>
<dbReference type="InterPro" id="IPR025212">
    <property type="entry name" value="CAD_CENP-Q"/>
</dbReference>
<dbReference type="GO" id="GO:0000775">
    <property type="term" value="C:chromosome, centromeric region"/>
    <property type="evidence" value="ECO:0007669"/>
    <property type="project" value="UniProtKB-SubCell"/>
</dbReference>
<keyword evidence="5" id="KW-0158">Chromosome</keyword>
<evidence type="ECO:0000256" key="8">
    <source>
        <dbReference type="SAM" id="Coils"/>
    </source>
</evidence>
<reference evidence="9" key="2">
    <citation type="submission" date="2021-03" db="UniProtKB">
        <authorList>
            <consortium name="Ensembl"/>
        </authorList>
    </citation>
    <scope>IDENTIFICATION</scope>
</reference>
<sequence length="326" mass="36456">MIAVSMDIGAGATNPFSDRTASELRNSTTLRRAVGASKCTAHACKLSAKFHNFPPIFSRSLPGSNCSSDVNRCWGRIDVKYCKKKTRLLTNYWEQTPVAVTGLLAAPSKLQKQVRKQNHQSLGLKAKSSKIQGLKGLNGRSVQGIKANVYKPLANSILEHIEMCLEAAILSVSHDLRTPPYAQDSLKCLKQKLLCHCKKMKAPTTKMSILKNLKKDVFGELQRMEASEETITCLEDNIENALDASDRIKEQIVDFEQKMDSRKKVIHFNTLLLPSASFQAPTMQEYVGMLKNPTFLLKDLQVIESCHLSTYMRDLIEKSYSEAECL</sequence>
<comment type="subcellular location">
    <subcellularLocation>
        <location evidence="2">Chromosome</location>
        <location evidence="2">Centromere</location>
    </subcellularLocation>
    <subcellularLocation>
        <location evidence="1">Nucleus</location>
    </subcellularLocation>
</comment>
<dbReference type="InParanoid" id="A0A803K4L6"/>